<evidence type="ECO:0000313" key="2">
    <source>
        <dbReference type="Proteomes" id="UP000606974"/>
    </source>
</evidence>
<gene>
    <name evidence="1" type="ORF">GJ744_006437</name>
</gene>
<reference evidence="1" key="1">
    <citation type="submission" date="2020-02" db="EMBL/GenBank/DDBJ databases">
        <authorList>
            <person name="Palmer J.M."/>
        </authorList>
    </citation>
    <scope>NUCLEOTIDE SEQUENCE</scope>
    <source>
        <strain evidence="1">EPUS1.4</strain>
        <tissue evidence="1">Thallus</tissue>
    </source>
</reference>
<sequence>MERRLRFFANTDNPGIGHIGQWDGIAAAEIFFTRLVQKSIDNRRRVKTMFYWFAWIGIHSDAGRFVRKDIGCEMLQNEGRLGHFLDH</sequence>
<dbReference type="Proteomes" id="UP000606974">
    <property type="component" value="Unassembled WGS sequence"/>
</dbReference>
<evidence type="ECO:0000313" key="1">
    <source>
        <dbReference type="EMBL" id="KAF7502215.1"/>
    </source>
</evidence>
<dbReference type="AlphaFoldDB" id="A0A8H7A406"/>
<dbReference type="EMBL" id="JAACFV010000296">
    <property type="protein sequence ID" value="KAF7502215.1"/>
    <property type="molecule type" value="Genomic_DNA"/>
</dbReference>
<accession>A0A8H7A406</accession>
<comment type="caution">
    <text evidence="1">The sequence shown here is derived from an EMBL/GenBank/DDBJ whole genome shotgun (WGS) entry which is preliminary data.</text>
</comment>
<organism evidence="1 2">
    <name type="scientific">Endocarpon pusillum</name>
    <dbReference type="NCBI Taxonomy" id="364733"/>
    <lineage>
        <taxon>Eukaryota</taxon>
        <taxon>Fungi</taxon>
        <taxon>Dikarya</taxon>
        <taxon>Ascomycota</taxon>
        <taxon>Pezizomycotina</taxon>
        <taxon>Eurotiomycetes</taxon>
        <taxon>Chaetothyriomycetidae</taxon>
        <taxon>Verrucariales</taxon>
        <taxon>Verrucariaceae</taxon>
        <taxon>Endocarpon</taxon>
    </lineage>
</organism>
<keyword evidence="2" id="KW-1185">Reference proteome</keyword>
<proteinExistence type="predicted"/>
<name>A0A8H7A406_9EURO</name>
<protein>
    <submittedName>
        <fullName evidence="1">Uncharacterized protein</fullName>
    </submittedName>
</protein>